<feature type="compositionally biased region" description="Basic and acidic residues" evidence="1">
    <location>
        <begin position="192"/>
        <end position="202"/>
    </location>
</feature>
<feature type="region of interest" description="Disordered" evidence="1">
    <location>
        <begin position="165"/>
        <end position="278"/>
    </location>
</feature>
<feature type="compositionally biased region" description="Pro residues" evidence="1">
    <location>
        <begin position="233"/>
        <end position="250"/>
    </location>
</feature>
<name>A0A5N4DE00_CAMDR</name>
<reference evidence="2 3" key="1">
    <citation type="journal article" date="2019" name="Mol. Ecol. Resour.">
        <title>Improving Illumina assemblies with Hi-C and long reads: an example with the North African dromedary.</title>
        <authorList>
            <person name="Elbers J.P."/>
            <person name="Rogers M.F."/>
            <person name="Perelman P.L."/>
            <person name="Proskuryakova A.A."/>
            <person name="Serdyukova N.A."/>
            <person name="Johnson W.E."/>
            <person name="Horin P."/>
            <person name="Corander J."/>
            <person name="Murphy D."/>
            <person name="Burger P.A."/>
        </authorList>
    </citation>
    <scope>NUCLEOTIDE SEQUENCE [LARGE SCALE GENOMIC DNA]</scope>
    <source>
        <strain evidence="2">Drom800</strain>
        <tissue evidence="2">Blood</tissue>
    </source>
</reference>
<evidence type="ECO:0000313" key="3">
    <source>
        <dbReference type="Proteomes" id="UP000299084"/>
    </source>
</evidence>
<gene>
    <name evidence="2" type="ORF">Cadr_000014044</name>
</gene>
<feature type="region of interest" description="Disordered" evidence="1">
    <location>
        <begin position="1"/>
        <end position="22"/>
    </location>
</feature>
<evidence type="ECO:0000256" key="1">
    <source>
        <dbReference type="SAM" id="MobiDB-lite"/>
    </source>
</evidence>
<feature type="region of interest" description="Disordered" evidence="1">
    <location>
        <begin position="108"/>
        <end position="153"/>
    </location>
</feature>
<protein>
    <submittedName>
        <fullName evidence="2">Uncharacterized protein</fullName>
    </submittedName>
</protein>
<sequence length="363" mass="38809">MQPKLAGRDTRMRQTCREETRDRGRVFPQDITLTREDSLDYPSPSLNLGCGKRVSCIHLAPTWGGRDIQPLIFRLGKPGKNFLGPIRVTRQFHGRNCAMGRVGGGVRGWKGAGKASTVPTSPPLGTGSHGAVDSRAPAGPEPGPRTPRFALGAWGGEGRRCLRIARFPGLGEGPERERERRPKATRGGMQTRHIDSGWELRARTFGKSTGASAAPRPRPRRPGCPFGCLRGNPEPPGPPGPPGPPLPPSRPRAAPRSAEPRARCRRSSEDLTRAARAGQVDWEPEPLFPGRRRQFLMVGVHAIPQLGGSRGRGLEACLPPCRGGPPGLGLFAGGGWTSFANLGLRARACVRAGGSGYGTSKQA</sequence>
<dbReference type="Proteomes" id="UP000299084">
    <property type="component" value="Unassembled WGS sequence"/>
</dbReference>
<organism evidence="2 3">
    <name type="scientific">Camelus dromedarius</name>
    <name type="common">Dromedary</name>
    <name type="synonym">Arabian camel</name>
    <dbReference type="NCBI Taxonomy" id="9838"/>
    <lineage>
        <taxon>Eukaryota</taxon>
        <taxon>Metazoa</taxon>
        <taxon>Chordata</taxon>
        <taxon>Craniata</taxon>
        <taxon>Vertebrata</taxon>
        <taxon>Euteleostomi</taxon>
        <taxon>Mammalia</taxon>
        <taxon>Eutheria</taxon>
        <taxon>Laurasiatheria</taxon>
        <taxon>Artiodactyla</taxon>
        <taxon>Tylopoda</taxon>
        <taxon>Camelidae</taxon>
        <taxon>Camelus</taxon>
    </lineage>
</organism>
<proteinExistence type="predicted"/>
<feature type="compositionally biased region" description="Basic and acidic residues" evidence="1">
    <location>
        <begin position="173"/>
        <end position="182"/>
    </location>
</feature>
<evidence type="ECO:0000313" key="2">
    <source>
        <dbReference type="EMBL" id="KAB1269325.1"/>
    </source>
</evidence>
<comment type="caution">
    <text evidence="2">The sequence shown here is derived from an EMBL/GenBank/DDBJ whole genome shotgun (WGS) entry which is preliminary data.</text>
</comment>
<dbReference type="AlphaFoldDB" id="A0A5N4DE00"/>
<keyword evidence="3" id="KW-1185">Reference proteome</keyword>
<dbReference type="EMBL" id="JWIN03000013">
    <property type="protein sequence ID" value="KAB1269325.1"/>
    <property type="molecule type" value="Genomic_DNA"/>
</dbReference>
<feature type="compositionally biased region" description="Basic and acidic residues" evidence="1">
    <location>
        <begin position="258"/>
        <end position="273"/>
    </location>
</feature>
<accession>A0A5N4DE00</accession>